<dbReference type="SUPFAM" id="SSF56059">
    <property type="entry name" value="Glutathione synthetase ATP-binding domain-like"/>
    <property type="match status" value="1"/>
</dbReference>
<keyword evidence="1" id="KW-0547">Nucleotide-binding</keyword>
<accession>A0ABS2PC96</accession>
<protein>
    <submittedName>
        <fullName evidence="3">Carbamoylphosphate synthase large subunit</fullName>
    </submittedName>
</protein>
<dbReference type="EMBL" id="JAFBEC010000004">
    <property type="protein sequence ID" value="MBM7632731.1"/>
    <property type="molecule type" value="Genomic_DNA"/>
</dbReference>
<gene>
    <name evidence="3" type="ORF">JOD17_001825</name>
</gene>
<feature type="domain" description="ATP-grasp" evidence="2">
    <location>
        <begin position="100"/>
        <end position="304"/>
    </location>
</feature>
<reference evidence="3 4" key="1">
    <citation type="submission" date="2021-01" db="EMBL/GenBank/DDBJ databases">
        <title>Genomic Encyclopedia of Type Strains, Phase IV (KMG-IV): sequencing the most valuable type-strain genomes for metagenomic binning, comparative biology and taxonomic classification.</title>
        <authorList>
            <person name="Goeker M."/>
        </authorList>
    </citation>
    <scope>NUCLEOTIDE SEQUENCE [LARGE SCALE GENOMIC DNA]</scope>
    <source>
        <strain evidence="3 4">DSM 25540</strain>
    </source>
</reference>
<evidence type="ECO:0000313" key="4">
    <source>
        <dbReference type="Proteomes" id="UP000741863"/>
    </source>
</evidence>
<dbReference type="Proteomes" id="UP000741863">
    <property type="component" value="Unassembled WGS sequence"/>
</dbReference>
<sequence>MAKIYVLHENDEWTEPLKTALKALQVPFELWHMADGAFNVLDTPPEGVYYNRMSASSHTRGHRYAPEYTSAVLHWLESHNRIVYNGTQALQFELNKAMQYAHLEKNNIQVPKTYVAMSKEDIIKSAKKMNGPFITKHNRAGKGLGVRLFYSIEGLVEYLDNEFEPSIDGITLIQQYIESKSKTITRSEFIDGKFLYAVEVDTSEGFELCPADACSIAIDSCPTTETPKEKFRILSEFNPSLIQQYEAFLRDARIQFAGIESIQDEDGNTYTYDINTNTNYNSDAEQKVNQFGMQEIARSLKNRLEQEFPQAITGTLTEKSGD</sequence>
<evidence type="ECO:0000313" key="3">
    <source>
        <dbReference type="EMBL" id="MBM7632731.1"/>
    </source>
</evidence>
<organism evidence="3 4">
    <name type="scientific">Geomicrobium sediminis</name>
    <dbReference type="NCBI Taxonomy" id="1347788"/>
    <lineage>
        <taxon>Bacteria</taxon>
        <taxon>Bacillati</taxon>
        <taxon>Bacillota</taxon>
        <taxon>Bacilli</taxon>
        <taxon>Bacillales</taxon>
        <taxon>Geomicrobium</taxon>
    </lineage>
</organism>
<dbReference type="InterPro" id="IPR013651">
    <property type="entry name" value="ATP-grasp_RimK-type"/>
</dbReference>
<dbReference type="PROSITE" id="PS50975">
    <property type="entry name" value="ATP_GRASP"/>
    <property type="match status" value="1"/>
</dbReference>
<dbReference type="PANTHER" id="PTHR21621:SF0">
    <property type="entry name" value="BETA-CITRYLGLUTAMATE SYNTHASE B-RELATED"/>
    <property type="match status" value="1"/>
</dbReference>
<dbReference type="Pfam" id="PF08443">
    <property type="entry name" value="RimK"/>
    <property type="match status" value="1"/>
</dbReference>
<dbReference type="InterPro" id="IPR011761">
    <property type="entry name" value="ATP-grasp"/>
</dbReference>
<keyword evidence="4" id="KW-1185">Reference proteome</keyword>
<evidence type="ECO:0000259" key="2">
    <source>
        <dbReference type="PROSITE" id="PS50975"/>
    </source>
</evidence>
<keyword evidence="1" id="KW-0067">ATP-binding</keyword>
<dbReference type="RefSeq" id="WP_204697082.1">
    <property type="nucleotide sequence ID" value="NZ_JAFBEC010000004.1"/>
</dbReference>
<dbReference type="PANTHER" id="PTHR21621">
    <property type="entry name" value="RIBOSOMAL PROTEIN S6 MODIFICATION PROTEIN"/>
    <property type="match status" value="1"/>
</dbReference>
<comment type="caution">
    <text evidence="3">The sequence shown here is derived from an EMBL/GenBank/DDBJ whole genome shotgun (WGS) entry which is preliminary data.</text>
</comment>
<proteinExistence type="predicted"/>
<evidence type="ECO:0000256" key="1">
    <source>
        <dbReference type="PROSITE-ProRule" id="PRU00409"/>
    </source>
</evidence>
<name>A0ABS2PC96_9BACL</name>
<dbReference type="Gene3D" id="3.30.470.20">
    <property type="entry name" value="ATP-grasp fold, B domain"/>
    <property type="match status" value="1"/>
</dbReference>